<dbReference type="EMBL" id="QOVM01000008">
    <property type="protein sequence ID" value="RXG20517.1"/>
    <property type="molecule type" value="Genomic_DNA"/>
</dbReference>
<feature type="domain" description="DUF7507" evidence="2">
    <location>
        <begin position="849"/>
        <end position="953"/>
    </location>
</feature>
<evidence type="ECO:0000313" key="3">
    <source>
        <dbReference type="EMBL" id="RXG20517.1"/>
    </source>
</evidence>
<dbReference type="InterPro" id="IPR055354">
    <property type="entry name" value="DUF7507"/>
</dbReference>
<name>A0A4Q0P218_9FLAO</name>
<dbReference type="PANTHER" id="PTHR34720:SF9">
    <property type="entry name" value="BLR4714 PROTEIN"/>
    <property type="match status" value="1"/>
</dbReference>
<dbReference type="NCBIfam" id="TIGR04131">
    <property type="entry name" value="Bac_Flav_CTERM"/>
    <property type="match status" value="1"/>
</dbReference>
<sequence length="1223" mass="127705">TEVFTVVTQPVNGTLVFNPDGSYTYTPNTDFVGEDTFTYQICDGGSPQACDTASVTIQVLPEGGPDNAAPVANDDTSITEAGIPVSGNVIVNDFDPDGDIITVTGNTTPNNGTVVVNPDGSFTYTPNPGFTGEDTFDYTICDSGTPSLCSTATVTIEVIGDAGNTTVANDDAYFGFIETVITGNVLTNDSDPEGDSFSVSSNTAASNGTVVLDADGSLTYTPNGTYSGTDQFTYTITDAAGATATATVYISIDPSPNGGNTILAVNDINDTFVNQPVSGNVGTNDQNPDGPAGTEVFTVVTQPVNGTLVFNPDGSYTYTPNTDFIGEDTFTYQICDGGSPQACDTASVTIQVLPEGGPDNAAPVANDDTSITEAGIPVSGNVIVNDFDPDGDTITVTGNTTPNNGTVVVNPDGSFTYTPNPGFTGEDTFDYTICDSGIPSLCSTATVTIEVIGDAGNTTVANDDAYFGFIETVITGNVLTNDSDPEGDSFSVSSNTAASNGTVVLDADGSLTYTPNGTYSGTDQFTYTITDAAGATATATVYISIDPSPNGGNEILAVNDINDTFVNQPVSGNVGTNDQNPDGPAGTEVFTVVTQPVNGTLVFNPDGSYTYTPNTNFVGEDTFTYQICDGGSPQACDTASVYLEVVPLETTQNDPPVANADTNTTEVGVSINGNVIVNDFDPDGDTITVTGNTTPNNGTAVVNPDGTYTYTPNPGFTGEDSFEYTICDNGTPQACDTAIVVIQVVPDSGNITNANDDVYFAEINSGISGNVLDNDTDPEGQTQTVDVALSPANGPANGTLVINPDGTFEYTPNTDFAGTDQFTYSIFDAGSPVATDIATVYILISEKPNPEITLVKTGLFNDENADTFAQVGETITYTFTVTNTGNTPVNAIAIDDAFLSINGLSIAPANLLPGEVGTVTASYEITQTDIETGFVTNSALATGTDPYNEEVTDTSDNGDETVDEDGDGDPTNDPTITNTPGLSALSVYKFGTWNDEDGDQLPEVGETITYTFTVRNTGQTAIFDIVIDDPLVTVTGGPIDLAIGAVDTDTFSAIYVITQSDIENAGVKNQAIGSGVLSNGTVIEDISDNGDDEEESTFDTDDIDGDPTNDPTFTRLDGVLPIEDIIVYNVMTPNGDGLNDVFMIQNITSFPNNTVQIFNRWGVEVFSTKGYDPNSDNAFRGFSDGRATVRRGERLPTGTYYYIITYERDGGEIRKLASFLYIN</sequence>
<dbReference type="Gene3D" id="2.60.40.3440">
    <property type="match status" value="9"/>
</dbReference>
<dbReference type="InterPro" id="IPR047589">
    <property type="entry name" value="DUF11_rpt"/>
</dbReference>
<dbReference type="Proteomes" id="UP000289238">
    <property type="component" value="Unassembled WGS sequence"/>
</dbReference>
<feature type="compositionally biased region" description="Acidic residues" evidence="1">
    <location>
        <begin position="1085"/>
        <end position="1107"/>
    </location>
</feature>
<gene>
    <name evidence="3" type="ORF">DSM00_3067</name>
</gene>
<dbReference type="PANTHER" id="PTHR34720">
    <property type="entry name" value="MICROCYSTIN DEPENDENT PROTEIN"/>
    <property type="match status" value="1"/>
</dbReference>
<evidence type="ECO:0000259" key="2">
    <source>
        <dbReference type="Pfam" id="PF24346"/>
    </source>
</evidence>
<feature type="compositionally biased region" description="Acidic residues" evidence="1">
    <location>
        <begin position="947"/>
        <end position="970"/>
    </location>
</feature>
<dbReference type="InterPro" id="IPR026341">
    <property type="entry name" value="T9SS_type_B"/>
</dbReference>
<accession>A0A4Q0P218</accession>
<feature type="region of interest" description="Disordered" evidence="1">
    <location>
        <begin position="1083"/>
        <end position="1110"/>
    </location>
</feature>
<dbReference type="AlphaFoldDB" id="A0A4Q0P218"/>
<feature type="region of interest" description="Disordered" evidence="1">
    <location>
        <begin position="941"/>
        <end position="977"/>
    </location>
</feature>
<dbReference type="Pfam" id="PF13585">
    <property type="entry name" value="CHU_C"/>
    <property type="match status" value="1"/>
</dbReference>
<reference evidence="3 4" key="1">
    <citation type="submission" date="2018-07" db="EMBL/GenBank/DDBJ databases">
        <title>Leeuwenhoekiella genomics.</title>
        <authorList>
            <person name="Tahon G."/>
            <person name="Willems A."/>
        </authorList>
    </citation>
    <scope>NUCLEOTIDE SEQUENCE [LARGE SCALE GENOMIC DNA]</scope>
    <source>
        <strain evidence="3 4">LMG 22550</strain>
    </source>
</reference>
<dbReference type="Pfam" id="PF24346">
    <property type="entry name" value="DUF7507"/>
    <property type="match status" value="2"/>
</dbReference>
<organism evidence="3 4">
    <name type="scientific">Leeuwenhoekiella aequorea</name>
    <dbReference type="NCBI Taxonomy" id="283736"/>
    <lineage>
        <taxon>Bacteria</taxon>
        <taxon>Pseudomonadati</taxon>
        <taxon>Bacteroidota</taxon>
        <taxon>Flavobacteriia</taxon>
        <taxon>Flavobacteriales</taxon>
        <taxon>Flavobacteriaceae</taxon>
        <taxon>Leeuwenhoekiella</taxon>
    </lineage>
</organism>
<proteinExistence type="predicted"/>
<dbReference type="RefSeq" id="WP_128758805.1">
    <property type="nucleotide sequence ID" value="NZ_QOVM01000008.1"/>
</dbReference>
<protein>
    <submittedName>
        <fullName evidence="3">Gliding motility-associated-like protein</fullName>
    </submittedName>
</protein>
<keyword evidence="4" id="KW-1185">Reference proteome</keyword>
<dbReference type="NCBIfam" id="NF012211">
    <property type="entry name" value="tand_rpt_95"/>
    <property type="match status" value="9"/>
</dbReference>
<evidence type="ECO:0000256" key="1">
    <source>
        <dbReference type="SAM" id="MobiDB-lite"/>
    </source>
</evidence>
<evidence type="ECO:0000313" key="4">
    <source>
        <dbReference type="Proteomes" id="UP000289238"/>
    </source>
</evidence>
<dbReference type="Pfam" id="PF17963">
    <property type="entry name" value="Big_9"/>
    <property type="match status" value="9"/>
</dbReference>
<feature type="domain" description="DUF7507" evidence="2">
    <location>
        <begin position="998"/>
        <end position="1085"/>
    </location>
</feature>
<dbReference type="OrthoDB" id="9805017at2"/>
<comment type="caution">
    <text evidence="3">The sequence shown here is derived from an EMBL/GenBank/DDBJ whole genome shotgun (WGS) entry which is preliminary data.</text>
</comment>
<feature type="non-terminal residue" evidence="3">
    <location>
        <position position="1"/>
    </location>
</feature>
<dbReference type="NCBIfam" id="TIGR01451">
    <property type="entry name" value="B_ant_repeat"/>
    <property type="match status" value="2"/>
</dbReference>